<dbReference type="AlphaFoldDB" id="A0A7I7Q741"/>
<dbReference type="EMBL" id="AP022587">
    <property type="protein sequence ID" value="BBY21941.1"/>
    <property type="molecule type" value="Genomic_DNA"/>
</dbReference>
<organism evidence="3 4">
    <name type="scientific">Mycobacterium stomatepiae</name>
    <dbReference type="NCBI Taxonomy" id="470076"/>
    <lineage>
        <taxon>Bacteria</taxon>
        <taxon>Bacillati</taxon>
        <taxon>Actinomycetota</taxon>
        <taxon>Actinomycetes</taxon>
        <taxon>Mycobacteriales</taxon>
        <taxon>Mycobacteriaceae</taxon>
        <taxon>Mycobacterium</taxon>
        <taxon>Mycobacterium simiae complex</taxon>
    </lineage>
</organism>
<dbReference type="Proteomes" id="UP000467130">
    <property type="component" value="Chromosome"/>
</dbReference>
<dbReference type="GO" id="GO:0019748">
    <property type="term" value="P:secondary metabolic process"/>
    <property type="evidence" value="ECO:0007669"/>
    <property type="project" value="TreeGrafter"/>
</dbReference>
<dbReference type="PANTHER" id="PTHR21240:SF28">
    <property type="entry name" value="ISO-OROTATE DECARBOXYLASE (EUROFUNG)"/>
    <property type="match status" value="1"/>
</dbReference>
<evidence type="ECO:0000313" key="4">
    <source>
        <dbReference type="Proteomes" id="UP000467130"/>
    </source>
</evidence>
<dbReference type="InterPro" id="IPR032466">
    <property type="entry name" value="Metal_Hydrolase"/>
</dbReference>
<dbReference type="GO" id="GO:0016831">
    <property type="term" value="F:carboxy-lyase activity"/>
    <property type="evidence" value="ECO:0007669"/>
    <property type="project" value="InterPro"/>
</dbReference>
<dbReference type="InterPro" id="IPR006680">
    <property type="entry name" value="Amidohydro-rel"/>
</dbReference>
<dbReference type="GO" id="GO:0016787">
    <property type="term" value="F:hydrolase activity"/>
    <property type="evidence" value="ECO:0007669"/>
    <property type="project" value="UniProtKB-KW"/>
</dbReference>
<keyword evidence="4" id="KW-1185">Reference proteome</keyword>
<dbReference type="SUPFAM" id="SSF51556">
    <property type="entry name" value="Metallo-dependent hydrolases"/>
    <property type="match status" value="1"/>
</dbReference>
<dbReference type="GO" id="GO:0005737">
    <property type="term" value="C:cytoplasm"/>
    <property type="evidence" value="ECO:0007669"/>
    <property type="project" value="TreeGrafter"/>
</dbReference>
<dbReference type="Gene3D" id="3.20.20.140">
    <property type="entry name" value="Metal-dependent hydrolases"/>
    <property type="match status" value="1"/>
</dbReference>
<feature type="domain" description="Amidohydrolase-related" evidence="2">
    <location>
        <begin position="81"/>
        <end position="376"/>
    </location>
</feature>
<sequence length="440" mass="49082">MMVDPLNLVLISVDDHTVEPPDMFAKHVPAQYADDAPRIVEEPDGSVAWVYDGVKLPNIGLNAVAGRPNDEWGFEPSRFEDMRKGCYDIDARVDDMNACGVLASVCFPSFPTISGALFTFRGDREISGVMVKAYNDWHIQDWCGAHPDRFIPMGILPLWDSKQAAAEVRRLASLGCRAVTVPQHISNYGQPPWQDKHWDALWEAICENNTVVNIHIGTGGGLPVPSDQTSYLAYNSMLALDTGRFTADLLFSRVVKEFPKVKFALSEGGIGWIPFLLERFEDVYRRQRAWTGDDLGNGVFPTDVFRRNFLSCFIRDRVGIENRHRIGIETICWEMDYPHSDSSWPDAPEQLAADLQGCSDDEVEAIAWRNAANAFGYSGVERLGRENCTVAALRRKVAGKHLLTPKVDVDRIPRPGSQAITYGEIKARMATIMTGGRSES</sequence>
<keyword evidence="1" id="KW-0456">Lyase</keyword>
<dbReference type="KEGG" id="msto:MSTO_21460"/>
<proteinExistence type="predicted"/>
<evidence type="ECO:0000256" key="1">
    <source>
        <dbReference type="ARBA" id="ARBA00023239"/>
    </source>
</evidence>
<name>A0A7I7Q741_9MYCO</name>
<keyword evidence="3" id="KW-0378">Hydrolase</keyword>
<dbReference type="InterPro" id="IPR032465">
    <property type="entry name" value="ACMSD"/>
</dbReference>
<reference evidence="3 4" key="1">
    <citation type="journal article" date="2019" name="Emerg. Microbes Infect.">
        <title>Comprehensive subspecies identification of 175 nontuberculous mycobacteria species based on 7547 genomic profiles.</title>
        <authorList>
            <person name="Matsumoto Y."/>
            <person name="Kinjo T."/>
            <person name="Motooka D."/>
            <person name="Nabeya D."/>
            <person name="Jung N."/>
            <person name="Uechi K."/>
            <person name="Horii T."/>
            <person name="Iida T."/>
            <person name="Fujita J."/>
            <person name="Nakamura S."/>
        </authorList>
    </citation>
    <scope>NUCLEOTIDE SEQUENCE [LARGE SCALE GENOMIC DNA]</scope>
    <source>
        <strain evidence="3 4">JCM 17783</strain>
    </source>
</reference>
<evidence type="ECO:0000313" key="3">
    <source>
        <dbReference type="EMBL" id="BBY21941.1"/>
    </source>
</evidence>
<accession>A0A7I7Q741</accession>
<dbReference type="Pfam" id="PF04909">
    <property type="entry name" value="Amidohydro_2"/>
    <property type="match status" value="1"/>
</dbReference>
<gene>
    <name evidence="3" type="ORF">MSTO_21460</name>
</gene>
<evidence type="ECO:0000259" key="2">
    <source>
        <dbReference type="Pfam" id="PF04909"/>
    </source>
</evidence>
<protein>
    <submittedName>
        <fullName evidence="3">Amidohydrolase</fullName>
    </submittedName>
</protein>
<dbReference type="PANTHER" id="PTHR21240">
    <property type="entry name" value="2-AMINO-3-CARBOXYLMUCONATE-6-SEMIALDEHYDE DECARBOXYLASE"/>
    <property type="match status" value="1"/>
</dbReference>